<evidence type="ECO:0000313" key="10">
    <source>
        <dbReference type="EMBL" id="GFH31667.1"/>
    </source>
</evidence>
<dbReference type="PANTHER" id="PTHR12787">
    <property type="entry name" value="RIBOSOMAL RNA-PROCESSING PROTEIN 8"/>
    <property type="match status" value="1"/>
</dbReference>
<protein>
    <recommendedName>
        <fullName evidence="8">Ribosomal RNA-processing protein 8</fullName>
        <ecNumber evidence="8">2.1.1.-</ecNumber>
    </recommendedName>
</protein>
<dbReference type="Gene3D" id="3.40.50.150">
    <property type="entry name" value="Vaccinia Virus protein VP39"/>
    <property type="match status" value="1"/>
</dbReference>
<gene>
    <name evidence="10" type="ORF">HaLaN_30750</name>
</gene>
<evidence type="ECO:0000256" key="4">
    <source>
        <dbReference type="ARBA" id="ARBA00022603"/>
    </source>
</evidence>
<keyword evidence="5 8" id="KW-0808">Transferase</keyword>
<dbReference type="EMBL" id="BLLF01005817">
    <property type="protein sequence ID" value="GFH31667.1"/>
    <property type="molecule type" value="Genomic_DNA"/>
</dbReference>
<feature type="non-terminal residue" evidence="10">
    <location>
        <position position="1"/>
    </location>
</feature>
<evidence type="ECO:0000256" key="6">
    <source>
        <dbReference type="ARBA" id="ARBA00022691"/>
    </source>
</evidence>
<evidence type="ECO:0000256" key="3">
    <source>
        <dbReference type="ARBA" id="ARBA00022552"/>
    </source>
</evidence>
<keyword evidence="11" id="KW-1185">Reference proteome</keyword>
<accession>A0A6A0AIF7</accession>
<dbReference type="Gene3D" id="1.10.10.2150">
    <property type="entry name" value="Ribosomal RNA-processing protein 8, N-terminal domain"/>
    <property type="match status" value="1"/>
</dbReference>
<comment type="function">
    <text evidence="8">Probable methyltransferase required to silence rDNA.</text>
</comment>
<proteinExistence type="inferred from homology"/>
<dbReference type="InterPro" id="IPR042036">
    <property type="entry name" value="RRP8_N"/>
</dbReference>
<feature type="non-terminal residue" evidence="10">
    <location>
        <position position="160"/>
    </location>
</feature>
<dbReference type="AlphaFoldDB" id="A0A6A0AIF7"/>
<dbReference type="InterPro" id="IPR007823">
    <property type="entry name" value="RRP8"/>
</dbReference>
<comment type="caution">
    <text evidence="10">The sequence shown here is derived from an EMBL/GenBank/DDBJ whole genome shotgun (WGS) entry which is preliminary data.</text>
</comment>
<evidence type="ECO:0000256" key="5">
    <source>
        <dbReference type="ARBA" id="ARBA00022679"/>
    </source>
</evidence>
<name>A0A6A0AIF7_HAELA</name>
<keyword evidence="6 8" id="KW-0949">S-adenosyl-L-methionine</keyword>
<reference evidence="10 11" key="1">
    <citation type="submission" date="2020-02" db="EMBL/GenBank/DDBJ databases">
        <title>Draft genome sequence of Haematococcus lacustris strain NIES-144.</title>
        <authorList>
            <person name="Morimoto D."/>
            <person name="Nakagawa S."/>
            <person name="Yoshida T."/>
            <person name="Sawayama S."/>
        </authorList>
    </citation>
    <scope>NUCLEOTIDE SEQUENCE [LARGE SCALE GENOMIC DNA]</scope>
    <source>
        <strain evidence="10 11">NIES-144</strain>
    </source>
</reference>
<comment type="subcellular location">
    <subcellularLocation>
        <location evidence="1 8">Nucleus</location>
        <location evidence="1 8">Nucleolus</location>
    </subcellularLocation>
</comment>
<evidence type="ECO:0000313" key="11">
    <source>
        <dbReference type="Proteomes" id="UP000485058"/>
    </source>
</evidence>
<feature type="region of interest" description="Disordered" evidence="9">
    <location>
        <begin position="87"/>
        <end position="116"/>
    </location>
</feature>
<comment type="similarity">
    <text evidence="2 8">Belongs to the methyltransferase superfamily. RRP8 family.</text>
</comment>
<dbReference type="GO" id="GO:0005730">
    <property type="term" value="C:nucleolus"/>
    <property type="evidence" value="ECO:0007669"/>
    <property type="project" value="UniProtKB-SubCell"/>
</dbReference>
<dbReference type="GO" id="GO:0008168">
    <property type="term" value="F:methyltransferase activity"/>
    <property type="evidence" value="ECO:0007669"/>
    <property type="project" value="UniProtKB-KW"/>
</dbReference>
<dbReference type="EC" id="2.1.1.-" evidence="8"/>
<dbReference type="Pfam" id="PF05148">
    <property type="entry name" value="Methyltransf_8"/>
    <property type="match status" value="1"/>
</dbReference>
<evidence type="ECO:0000256" key="8">
    <source>
        <dbReference type="RuleBase" id="RU365074"/>
    </source>
</evidence>
<evidence type="ECO:0000256" key="7">
    <source>
        <dbReference type="ARBA" id="ARBA00023242"/>
    </source>
</evidence>
<keyword evidence="4 8" id="KW-0489">Methyltransferase</keyword>
<evidence type="ECO:0000256" key="2">
    <source>
        <dbReference type="ARBA" id="ARBA00006301"/>
    </source>
</evidence>
<dbReference type="InterPro" id="IPR029063">
    <property type="entry name" value="SAM-dependent_MTases_sf"/>
</dbReference>
<evidence type="ECO:0000256" key="1">
    <source>
        <dbReference type="ARBA" id="ARBA00004604"/>
    </source>
</evidence>
<organism evidence="10 11">
    <name type="scientific">Haematococcus lacustris</name>
    <name type="common">Green alga</name>
    <name type="synonym">Haematococcus pluvialis</name>
    <dbReference type="NCBI Taxonomy" id="44745"/>
    <lineage>
        <taxon>Eukaryota</taxon>
        <taxon>Viridiplantae</taxon>
        <taxon>Chlorophyta</taxon>
        <taxon>core chlorophytes</taxon>
        <taxon>Chlorophyceae</taxon>
        <taxon>CS clade</taxon>
        <taxon>Chlamydomonadales</taxon>
        <taxon>Haematococcaceae</taxon>
        <taxon>Haematococcus</taxon>
    </lineage>
</organism>
<dbReference type="PANTHER" id="PTHR12787:SF0">
    <property type="entry name" value="RIBOSOMAL RNA-PROCESSING PROTEIN 8"/>
    <property type="match status" value="1"/>
</dbReference>
<dbReference type="Proteomes" id="UP000485058">
    <property type="component" value="Unassembled WGS sequence"/>
</dbReference>
<sequence>MMQADPSLFSQYHQGFASQTAGWPQQPLALAARWLAARPEGLVVADFGCGEGQLATRVKQFLMEASRVLRHKGWLWIAEVRSRFAADEQHGADEEAAPSRPAPAGKQRKDGGSQVPQAEDLKPFLRCLARLGYALQSLDTSNTMFFVAVLRKLHTAAPGA</sequence>
<dbReference type="GO" id="GO:0032259">
    <property type="term" value="P:methylation"/>
    <property type="evidence" value="ECO:0007669"/>
    <property type="project" value="UniProtKB-KW"/>
</dbReference>
<keyword evidence="7 8" id="KW-0539">Nucleus</keyword>
<keyword evidence="3 8" id="KW-0698">rRNA processing</keyword>
<dbReference type="GO" id="GO:0006364">
    <property type="term" value="P:rRNA processing"/>
    <property type="evidence" value="ECO:0007669"/>
    <property type="project" value="UniProtKB-UniRule"/>
</dbReference>
<evidence type="ECO:0000256" key="9">
    <source>
        <dbReference type="SAM" id="MobiDB-lite"/>
    </source>
</evidence>